<dbReference type="InterPro" id="IPR058094">
    <property type="entry name" value="Ig-like_OmpL47-like"/>
</dbReference>
<dbReference type="Gene3D" id="2.60.40.10">
    <property type="entry name" value="Immunoglobulins"/>
    <property type="match status" value="1"/>
</dbReference>
<reference evidence="3" key="1">
    <citation type="journal article" date="2019" name="PLoS Negl. Trop. Dis.">
        <title>Revisiting the worldwide diversity of Leptospira species in the environment.</title>
        <authorList>
            <person name="Vincent A.T."/>
            <person name="Schiettekatte O."/>
            <person name="Bourhy P."/>
            <person name="Veyrier F.J."/>
            <person name="Picardeau M."/>
        </authorList>
    </citation>
    <scope>NUCLEOTIDE SEQUENCE [LARGE SCALE GENOMIC DNA]</scope>
    <source>
        <strain evidence="3">201400974</strain>
    </source>
</reference>
<gene>
    <name evidence="3" type="ORF">EHS11_09945</name>
</gene>
<feature type="signal peptide" evidence="2">
    <location>
        <begin position="1"/>
        <end position="21"/>
    </location>
</feature>
<dbReference type="Proteomes" id="UP000298264">
    <property type="component" value="Unassembled WGS sequence"/>
</dbReference>
<evidence type="ECO:0008006" key="5">
    <source>
        <dbReference type="Google" id="ProtNLM"/>
    </source>
</evidence>
<protein>
    <recommendedName>
        <fullName evidence="5">HYR domain-containing protein</fullName>
    </recommendedName>
</protein>
<comment type="caution">
    <text evidence="3">The sequence shown here is derived from an EMBL/GenBank/DDBJ whole genome shotgun (WGS) entry which is preliminary data.</text>
</comment>
<evidence type="ECO:0000256" key="2">
    <source>
        <dbReference type="SAM" id="SignalP"/>
    </source>
</evidence>
<keyword evidence="2" id="KW-0732">Signal</keyword>
<evidence type="ECO:0000256" key="1">
    <source>
        <dbReference type="SAM" id="MobiDB-lite"/>
    </source>
</evidence>
<feature type="region of interest" description="Disordered" evidence="1">
    <location>
        <begin position="25"/>
        <end position="53"/>
    </location>
</feature>
<feature type="region of interest" description="Disordered" evidence="1">
    <location>
        <begin position="330"/>
        <end position="349"/>
    </location>
</feature>
<dbReference type="RefSeq" id="WP_135764238.1">
    <property type="nucleotide sequence ID" value="NZ_RQHV01000043.1"/>
</dbReference>
<keyword evidence="4" id="KW-1185">Reference proteome</keyword>
<dbReference type="AlphaFoldDB" id="A0A4R9LR36"/>
<proteinExistence type="predicted"/>
<evidence type="ECO:0000313" key="3">
    <source>
        <dbReference type="EMBL" id="TGN10596.1"/>
    </source>
</evidence>
<feature type="chain" id="PRO_5020818271" description="HYR domain-containing protein" evidence="2">
    <location>
        <begin position="22"/>
        <end position="349"/>
    </location>
</feature>
<accession>A0A4R9LR36</accession>
<dbReference type="EMBL" id="RQHV01000043">
    <property type="protein sequence ID" value="TGN10596.1"/>
    <property type="molecule type" value="Genomic_DNA"/>
</dbReference>
<organism evidence="3 4">
    <name type="scientific">Leptospira ilyithenensis</name>
    <dbReference type="NCBI Taxonomy" id="2484901"/>
    <lineage>
        <taxon>Bacteria</taxon>
        <taxon>Pseudomonadati</taxon>
        <taxon>Spirochaetota</taxon>
        <taxon>Spirochaetia</taxon>
        <taxon>Leptospirales</taxon>
        <taxon>Leptospiraceae</taxon>
        <taxon>Leptospira</taxon>
    </lineage>
</organism>
<feature type="compositionally biased region" description="Low complexity" evidence="1">
    <location>
        <begin position="331"/>
        <end position="349"/>
    </location>
</feature>
<dbReference type="OrthoDB" id="355841at2"/>
<sequence length="349" mass="37203">MQAHKFLLAITTIFLAGQISAQVADPKANTSTKSEAVEAAESEADTTSSTAQKTATDAVMDALSKETLFINSKTAFTLEAKDDSSTVDYIEWKTKAGDYRRFTAPIRLAEEGVTEIQYRSVDKAGNVEAPKILNVTVDNTAPKVTLQPAEPFFVLNGVPFASKNNSYTVVAEDKVGVQTVLYAINNESAKPYSSPLKLETAGANTIKYSASDKAGNSSPEASVVITVDDVKPTVEIVPSLPLVDISGKPYAKRGNVFHVNAVDKESGLKKVLVKLDAEAEFRPYVEGIVVETQGEHKIQAKAIDNVGNESAIVEVSFFVDLTPPSSVIQKTTATDAPAATTPAATTPEK</sequence>
<evidence type="ECO:0000313" key="4">
    <source>
        <dbReference type="Proteomes" id="UP000298264"/>
    </source>
</evidence>
<dbReference type="NCBIfam" id="NF047446">
    <property type="entry name" value="barrel_OmpL47"/>
    <property type="match status" value="3"/>
</dbReference>
<name>A0A4R9LR36_9LEPT</name>
<dbReference type="InterPro" id="IPR013783">
    <property type="entry name" value="Ig-like_fold"/>
</dbReference>
<dbReference type="NCBIfam" id="NF047441">
    <property type="entry name" value="Lepto_OmpL47"/>
    <property type="match status" value="1"/>
</dbReference>